<protein>
    <recommendedName>
        <fullName evidence="5">Ketoreductase (KR) domain-containing protein</fullName>
    </recommendedName>
</protein>
<evidence type="ECO:0000256" key="2">
    <source>
        <dbReference type="ARBA" id="ARBA00023002"/>
    </source>
</evidence>
<dbReference type="Pfam" id="PF00106">
    <property type="entry name" value="adh_short"/>
    <property type="match status" value="1"/>
</dbReference>
<dbReference type="AlphaFoldDB" id="A0A401U323"/>
<organism evidence="3 4">
    <name type="scientific">Chiloscyllium punctatum</name>
    <name type="common">Brownbanded bambooshark</name>
    <name type="synonym">Hemiscyllium punctatum</name>
    <dbReference type="NCBI Taxonomy" id="137246"/>
    <lineage>
        <taxon>Eukaryota</taxon>
        <taxon>Metazoa</taxon>
        <taxon>Chordata</taxon>
        <taxon>Craniata</taxon>
        <taxon>Vertebrata</taxon>
        <taxon>Chondrichthyes</taxon>
        <taxon>Elasmobranchii</taxon>
        <taxon>Galeomorphii</taxon>
        <taxon>Galeoidea</taxon>
        <taxon>Orectolobiformes</taxon>
        <taxon>Hemiscylliidae</taxon>
        <taxon>Chiloscyllium</taxon>
    </lineage>
</organism>
<dbReference type="InterPro" id="IPR002347">
    <property type="entry name" value="SDR_fam"/>
</dbReference>
<keyword evidence="2" id="KW-0560">Oxidoreductase</keyword>
<name>A0A401U323_CHIPU</name>
<evidence type="ECO:0000313" key="3">
    <source>
        <dbReference type="EMBL" id="GCC49298.1"/>
    </source>
</evidence>
<evidence type="ECO:0000313" key="4">
    <source>
        <dbReference type="Proteomes" id="UP000287033"/>
    </source>
</evidence>
<dbReference type="Proteomes" id="UP000287033">
    <property type="component" value="Unassembled WGS sequence"/>
</dbReference>
<reference evidence="3 4" key="1">
    <citation type="journal article" date="2018" name="Nat. Ecol. Evol.">
        <title>Shark genomes provide insights into elasmobranch evolution and the origin of vertebrates.</title>
        <authorList>
            <person name="Hara Y"/>
            <person name="Yamaguchi K"/>
            <person name="Onimaru K"/>
            <person name="Kadota M"/>
            <person name="Koyanagi M"/>
            <person name="Keeley SD"/>
            <person name="Tatsumi K"/>
            <person name="Tanaka K"/>
            <person name="Motone F"/>
            <person name="Kageyama Y"/>
            <person name="Nozu R"/>
            <person name="Adachi N"/>
            <person name="Nishimura O"/>
            <person name="Nakagawa R"/>
            <person name="Tanegashima C"/>
            <person name="Kiyatake I"/>
            <person name="Matsumoto R"/>
            <person name="Murakumo K"/>
            <person name="Nishida K"/>
            <person name="Terakita A"/>
            <person name="Kuratani S"/>
            <person name="Sato K"/>
            <person name="Hyodo S Kuraku.S."/>
        </authorList>
    </citation>
    <scope>NUCLEOTIDE SEQUENCE [LARGE SCALE GENOMIC DNA]</scope>
</reference>
<sequence>MLITGLSVAAGLAAAAWLSRWLMVRQAPEPGPSMRGRTVIVTGANSGLGRATAAALARLHARVIMACRDEKAGAQAARQILQEIGPGGGGELLVRPLDLSSLRSVRGFCDRVTQ</sequence>
<dbReference type="STRING" id="137246.A0A401U323"/>
<dbReference type="PANTHER" id="PTHR43157:SF72">
    <property type="entry name" value="RETINOL DEHYDROGENASE 14"/>
    <property type="match status" value="1"/>
</dbReference>
<keyword evidence="4" id="KW-1185">Reference proteome</keyword>
<evidence type="ECO:0008006" key="5">
    <source>
        <dbReference type="Google" id="ProtNLM"/>
    </source>
</evidence>
<dbReference type="PANTHER" id="PTHR43157">
    <property type="entry name" value="PHOSPHATIDYLINOSITOL-GLYCAN BIOSYNTHESIS CLASS F PROTEIN-RELATED"/>
    <property type="match status" value="1"/>
</dbReference>
<dbReference type="OrthoDB" id="6374705at2759"/>
<dbReference type="GO" id="GO:0016491">
    <property type="term" value="F:oxidoreductase activity"/>
    <property type="evidence" value="ECO:0007669"/>
    <property type="project" value="UniProtKB-KW"/>
</dbReference>
<comment type="similarity">
    <text evidence="1">Belongs to the short-chain dehydrogenases/reductases (SDR) family.</text>
</comment>
<accession>A0A401U323</accession>
<dbReference type="EMBL" id="BEZZ01265790">
    <property type="protein sequence ID" value="GCC49298.1"/>
    <property type="molecule type" value="Genomic_DNA"/>
</dbReference>
<proteinExistence type="inferred from homology"/>
<dbReference type="Gene3D" id="3.40.50.720">
    <property type="entry name" value="NAD(P)-binding Rossmann-like Domain"/>
    <property type="match status" value="1"/>
</dbReference>
<comment type="caution">
    <text evidence="3">The sequence shown here is derived from an EMBL/GenBank/DDBJ whole genome shotgun (WGS) entry which is preliminary data.</text>
</comment>
<evidence type="ECO:0000256" key="1">
    <source>
        <dbReference type="ARBA" id="ARBA00006484"/>
    </source>
</evidence>
<dbReference type="InterPro" id="IPR036291">
    <property type="entry name" value="NAD(P)-bd_dom_sf"/>
</dbReference>
<dbReference type="SUPFAM" id="SSF51735">
    <property type="entry name" value="NAD(P)-binding Rossmann-fold domains"/>
    <property type="match status" value="1"/>
</dbReference>
<gene>
    <name evidence="3" type="ORF">chiPu_0033554</name>
</gene>
<dbReference type="OMA" id="ECNEGKG"/>
<feature type="non-terminal residue" evidence="3">
    <location>
        <position position="114"/>
    </location>
</feature>